<keyword evidence="4 12" id="KW-1133">Transmembrane helix</keyword>
<feature type="domain" description="G-protein coupled receptors family 2 profile 2" evidence="13">
    <location>
        <begin position="444"/>
        <end position="686"/>
    </location>
</feature>
<name>A0A8T0EC29_ARGBR</name>
<accession>A0A8T0EC29</accession>
<dbReference type="GO" id="GO:0007166">
    <property type="term" value="P:cell surface receptor signaling pathway"/>
    <property type="evidence" value="ECO:0007669"/>
    <property type="project" value="InterPro"/>
</dbReference>
<keyword evidence="7" id="KW-1015">Disulfide bond</keyword>
<dbReference type="Proteomes" id="UP000807504">
    <property type="component" value="Unassembled WGS sequence"/>
</dbReference>
<evidence type="ECO:0000256" key="3">
    <source>
        <dbReference type="ARBA" id="ARBA00022692"/>
    </source>
</evidence>
<dbReference type="FunFam" id="1.20.1070.10:FF:000058">
    <property type="entry name" value="Adhesion G protein-coupled receptor F5"/>
    <property type="match status" value="1"/>
</dbReference>
<comment type="subcellular location">
    <subcellularLocation>
        <location evidence="1">Membrane</location>
        <topology evidence="1">Multi-pass membrane protein</topology>
    </subcellularLocation>
</comment>
<keyword evidence="5" id="KW-0297">G-protein coupled receptor</keyword>
<feature type="transmembrane region" description="Helical" evidence="12">
    <location>
        <begin position="446"/>
        <end position="467"/>
    </location>
</feature>
<dbReference type="PRINTS" id="PR00249">
    <property type="entry name" value="GPCRSECRETIN"/>
</dbReference>
<evidence type="ECO:0000256" key="10">
    <source>
        <dbReference type="ARBA" id="ARBA00023224"/>
    </source>
</evidence>
<keyword evidence="9" id="KW-0325">Glycoprotein</keyword>
<keyword evidence="3 12" id="KW-0812">Transmembrane</keyword>
<dbReference type="InterPro" id="IPR036445">
    <property type="entry name" value="GPCR_2_extracell_dom_sf"/>
</dbReference>
<dbReference type="PANTHER" id="PTHR12011">
    <property type="entry name" value="ADHESION G-PROTEIN COUPLED RECEPTOR"/>
    <property type="match status" value="1"/>
</dbReference>
<protein>
    <submittedName>
        <fullName evidence="14">Adhesion G protein-coupled receptor L3 like protein</fullName>
    </submittedName>
</protein>
<keyword evidence="8 14" id="KW-0675">Receptor</keyword>
<evidence type="ECO:0000256" key="2">
    <source>
        <dbReference type="ARBA" id="ARBA00007343"/>
    </source>
</evidence>
<evidence type="ECO:0000256" key="8">
    <source>
        <dbReference type="ARBA" id="ARBA00023170"/>
    </source>
</evidence>
<organism evidence="14 15">
    <name type="scientific">Argiope bruennichi</name>
    <name type="common">Wasp spider</name>
    <name type="synonym">Aranea bruennichi</name>
    <dbReference type="NCBI Taxonomy" id="94029"/>
    <lineage>
        <taxon>Eukaryota</taxon>
        <taxon>Metazoa</taxon>
        <taxon>Ecdysozoa</taxon>
        <taxon>Arthropoda</taxon>
        <taxon>Chelicerata</taxon>
        <taxon>Arachnida</taxon>
        <taxon>Araneae</taxon>
        <taxon>Araneomorphae</taxon>
        <taxon>Entelegynae</taxon>
        <taxon>Araneoidea</taxon>
        <taxon>Araneidae</taxon>
        <taxon>Argiope</taxon>
    </lineage>
</organism>
<feature type="transmembrane region" description="Helical" evidence="12">
    <location>
        <begin position="547"/>
        <end position="568"/>
    </location>
</feature>
<feature type="transmembrane region" description="Helical" evidence="12">
    <location>
        <begin position="513"/>
        <end position="535"/>
    </location>
</feature>
<evidence type="ECO:0000256" key="7">
    <source>
        <dbReference type="ARBA" id="ARBA00023157"/>
    </source>
</evidence>
<evidence type="ECO:0000256" key="11">
    <source>
        <dbReference type="SAM" id="MobiDB-lite"/>
    </source>
</evidence>
<feature type="transmembrane region" description="Helical" evidence="12">
    <location>
        <begin position="588"/>
        <end position="609"/>
    </location>
</feature>
<evidence type="ECO:0000256" key="4">
    <source>
        <dbReference type="ARBA" id="ARBA00022989"/>
    </source>
</evidence>
<evidence type="ECO:0000256" key="9">
    <source>
        <dbReference type="ARBA" id="ARBA00023180"/>
    </source>
</evidence>
<evidence type="ECO:0000256" key="6">
    <source>
        <dbReference type="ARBA" id="ARBA00023136"/>
    </source>
</evidence>
<dbReference type="PROSITE" id="PS50261">
    <property type="entry name" value="G_PROTEIN_RECEP_F2_4"/>
    <property type="match status" value="1"/>
</dbReference>
<feature type="region of interest" description="Disordered" evidence="11">
    <location>
        <begin position="48"/>
        <end position="106"/>
    </location>
</feature>
<feature type="region of interest" description="Disordered" evidence="11">
    <location>
        <begin position="1"/>
        <end position="24"/>
    </location>
</feature>
<dbReference type="GO" id="GO:0005886">
    <property type="term" value="C:plasma membrane"/>
    <property type="evidence" value="ECO:0007669"/>
    <property type="project" value="TreeGrafter"/>
</dbReference>
<feature type="transmembrane region" description="Helical" evidence="12">
    <location>
        <begin position="638"/>
        <end position="657"/>
    </location>
</feature>
<dbReference type="AlphaFoldDB" id="A0A8T0EC29"/>
<dbReference type="SUPFAM" id="SSF81321">
    <property type="entry name" value="Family A G protein-coupled receptor-like"/>
    <property type="match status" value="1"/>
</dbReference>
<dbReference type="Pfam" id="PF00002">
    <property type="entry name" value="7tm_2"/>
    <property type="match status" value="1"/>
</dbReference>
<evidence type="ECO:0000259" key="13">
    <source>
        <dbReference type="PROSITE" id="PS50261"/>
    </source>
</evidence>
<feature type="transmembrane region" description="Helical" evidence="12">
    <location>
        <begin position="479"/>
        <end position="498"/>
    </location>
</feature>
<evidence type="ECO:0000313" key="15">
    <source>
        <dbReference type="Proteomes" id="UP000807504"/>
    </source>
</evidence>
<dbReference type="Gene3D" id="4.10.1240.10">
    <property type="entry name" value="GPCR, family 2, extracellular hormone receptor domain"/>
    <property type="match status" value="1"/>
</dbReference>
<proteinExistence type="inferred from homology"/>
<dbReference type="Gene3D" id="1.20.1070.10">
    <property type="entry name" value="Rhodopsin 7-helix transmembrane proteins"/>
    <property type="match status" value="1"/>
</dbReference>
<dbReference type="CDD" id="cd15040">
    <property type="entry name" value="7tmB2_Adhesion"/>
    <property type="match status" value="1"/>
</dbReference>
<sequence>MPTTIHPLLDSSTMPTLNISSTESNTISTTNISFTDSSTTSTANISLTDSSTTSTTNTYSNDSSTMPTTNISSTDSSTIPTIDISSTESNTESTISTYSGDSSTTPTINIDTIDSSIMIITDETYSTDFSTPTTTTMYADDSSPTTIRNINSTDFNGTTTIKISSTKSSIEEYCEAREYVHHNFIIKWPDTIHGKLATVFPCPKGSYGYATWLCSEVEKNFTGTPDVFCQEIDCSKPPKPMREFRTECAKSYMAERMRKCGDVDRHKVFERMKKNRHNWLGKPPREMKEDMDKMLGVFDRIIDEDSAMWRNMSKEDSCKTSMELIKETEATAWTLGCNDDQEVAMQKDNLGKTPISNQKKFSPSVKKTQKWQELKPKFWTSNGNRQQCIAGNLDVKQNKVCNKPVPRGILAGYKNIESYLSPNSSSMKITSGIIGFSDQDDLILKLLSLTCCCISSVALFLTVIVYLTVRSLRSRRNTITCNLAACLLAMNILIQTGLNRVEKTICQVVSAVLQYSVLSAFFWMLLEGILLYRMVITVFQTKNIRTFVLYIVAYGIPAFIVVFCSAMYPTEMIREKYCWPAKEKGLIWSVLGPVVLIIVVNLIIFGLTLNAAARINKMNFDNSSFESKKKTLVQRSKGMVSLTCLLGFTWAIGFFYVPMKVVTAYVFVVLNGLQGFFLFLTQIIFNDPVRQKLFAIYKENFTRFSSKTSSFML</sequence>
<feature type="transmembrane region" description="Helical" evidence="12">
    <location>
        <begin position="663"/>
        <end position="685"/>
    </location>
</feature>
<keyword evidence="10" id="KW-0807">Transducer</keyword>
<dbReference type="PANTHER" id="PTHR12011:SF471">
    <property type="entry name" value="G-PROTEIN COUPLED RECEPTORS FAMILY 2 PROFILE 2 DOMAIN-CONTAINING PROTEIN"/>
    <property type="match status" value="1"/>
</dbReference>
<evidence type="ECO:0000313" key="14">
    <source>
        <dbReference type="EMBL" id="KAF8770287.1"/>
    </source>
</evidence>
<evidence type="ECO:0000256" key="1">
    <source>
        <dbReference type="ARBA" id="ARBA00004141"/>
    </source>
</evidence>
<comment type="similarity">
    <text evidence="2">Belongs to the G-protein coupled receptor 2 family. Adhesion G-protein coupled receptor (ADGR) subfamily.</text>
</comment>
<dbReference type="GO" id="GO:0004930">
    <property type="term" value="F:G protein-coupled receptor activity"/>
    <property type="evidence" value="ECO:0007669"/>
    <property type="project" value="UniProtKB-KW"/>
</dbReference>
<dbReference type="InterPro" id="IPR000832">
    <property type="entry name" value="GPCR_2_secretin-like"/>
</dbReference>
<comment type="caution">
    <text evidence="14">The sequence shown here is derived from an EMBL/GenBank/DDBJ whole genome shotgun (WGS) entry which is preliminary data.</text>
</comment>
<reference evidence="14" key="2">
    <citation type="submission" date="2020-06" db="EMBL/GenBank/DDBJ databases">
        <authorList>
            <person name="Sheffer M."/>
        </authorList>
    </citation>
    <scope>NUCLEOTIDE SEQUENCE</scope>
</reference>
<dbReference type="GO" id="GO:0007189">
    <property type="term" value="P:adenylate cyclase-activating G protein-coupled receptor signaling pathway"/>
    <property type="evidence" value="ECO:0007669"/>
    <property type="project" value="TreeGrafter"/>
</dbReference>
<dbReference type="InterPro" id="IPR017981">
    <property type="entry name" value="GPCR_2-like_7TM"/>
</dbReference>
<evidence type="ECO:0000256" key="12">
    <source>
        <dbReference type="SAM" id="Phobius"/>
    </source>
</evidence>
<gene>
    <name evidence="14" type="ORF">HNY73_017836</name>
</gene>
<evidence type="ECO:0000256" key="5">
    <source>
        <dbReference type="ARBA" id="ARBA00023040"/>
    </source>
</evidence>
<keyword evidence="15" id="KW-1185">Reference proteome</keyword>
<dbReference type="EMBL" id="JABXBU010002228">
    <property type="protein sequence ID" value="KAF8770287.1"/>
    <property type="molecule type" value="Genomic_DNA"/>
</dbReference>
<keyword evidence="6 12" id="KW-0472">Membrane</keyword>
<reference evidence="14" key="1">
    <citation type="journal article" date="2020" name="bioRxiv">
        <title>Chromosome-level reference genome of the European wasp spider Argiope bruennichi: a resource for studies on range expansion and evolutionary adaptation.</title>
        <authorList>
            <person name="Sheffer M.M."/>
            <person name="Hoppe A."/>
            <person name="Krehenwinkel H."/>
            <person name="Uhl G."/>
            <person name="Kuss A.W."/>
            <person name="Jensen L."/>
            <person name="Jensen C."/>
            <person name="Gillespie R.G."/>
            <person name="Hoff K.J."/>
            <person name="Prost S."/>
        </authorList>
    </citation>
    <scope>NUCLEOTIDE SEQUENCE</scope>
</reference>